<feature type="signal peptide" evidence="12">
    <location>
        <begin position="1"/>
        <end position="16"/>
    </location>
</feature>
<evidence type="ECO:0000256" key="11">
    <source>
        <dbReference type="ARBA" id="ARBA00023136"/>
    </source>
</evidence>
<keyword evidence="6" id="KW-0479">Metal-binding</keyword>
<comment type="similarity">
    <text evidence="3">Belongs to the cytochrome P450 family.</text>
</comment>
<evidence type="ECO:0000256" key="4">
    <source>
        <dbReference type="ARBA" id="ARBA00022617"/>
    </source>
</evidence>
<evidence type="ECO:0000256" key="8">
    <source>
        <dbReference type="ARBA" id="ARBA00023002"/>
    </source>
</evidence>
<evidence type="ECO:0008006" key="15">
    <source>
        <dbReference type="Google" id="ProtNLM"/>
    </source>
</evidence>
<keyword evidence="5" id="KW-0812">Transmembrane</keyword>
<keyword evidence="9" id="KW-0408">Iron</keyword>
<dbReference type="PANTHER" id="PTHR47955">
    <property type="entry name" value="CYTOCHROME P450 FAMILY 71 PROTEIN"/>
    <property type="match status" value="1"/>
</dbReference>
<comment type="subcellular location">
    <subcellularLocation>
        <location evidence="2">Membrane</location>
        <topology evidence="2">Single-pass membrane protein</topology>
    </subcellularLocation>
</comment>
<dbReference type="GO" id="GO:0016020">
    <property type="term" value="C:membrane"/>
    <property type="evidence" value="ECO:0007669"/>
    <property type="project" value="UniProtKB-SubCell"/>
</dbReference>
<dbReference type="PRINTS" id="PR00463">
    <property type="entry name" value="EP450I"/>
</dbReference>
<dbReference type="AlphaFoldDB" id="A0ABD2XRF2"/>
<evidence type="ECO:0000256" key="12">
    <source>
        <dbReference type="SAM" id="SignalP"/>
    </source>
</evidence>
<keyword evidence="8" id="KW-0560">Oxidoreductase</keyword>
<evidence type="ECO:0000256" key="6">
    <source>
        <dbReference type="ARBA" id="ARBA00022723"/>
    </source>
</evidence>
<dbReference type="GO" id="GO:0004497">
    <property type="term" value="F:monooxygenase activity"/>
    <property type="evidence" value="ECO:0007669"/>
    <property type="project" value="UniProtKB-KW"/>
</dbReference>
<accession>A0ABD2XRF2</accession>
<dbReference type="InterPro" id="IPR002401">
    <property type="entry name" value="Cyt_P450_E_grp-I"/>
</dbReference>
<dbReference type="PANTHER" id="PTHR47955:SF22">
    <property type="entry name" value="CYTOCHROME P450 83B1-LIKE"/>
    <property type="match status" value="1"/>
</dbReference>
<evidence type="ECO:0000256" key="1">
    <source>
        <dbReference type="ARBA" id="ARBA00001971"/>
    </source>
</evidence>
<evidence type="ECO:0000256" key="7">
    <source>
        <dbReference type="ARBA" id="ARBA00022989"/>
    </source>
</evidence>
<name>A0ABD2XRF2_9GENT</name>
<keyword evidence="4" id="KW-0349">Heme</keyword>
<keyword evidence="12" id="KW-0732">Signal</keyword>
<gene>
    <name evidence="13" type="ORF">ACH5RR_040144</name>
</gene>
<keyword evidence="11" id="KW-0472">Membrane</keyword>
<dbReference type="EMBL" id="JBJUIK010000017">
    <property type="protein sequence ID" value="KAL3497412.1"/>
    <property type="molecule type" value="Genomic_DNA"/>
</dbReference>
<evidence type="ECO:0000256" key="10">
    <source>
        <dbReference type="ARBA" id="ARBA00023033"/>
    </source>
</evidence>
<reference evidence="13 14" key="1">
    <citation type="submission" date="2024-11" db="EMBL/GenBank/DDBJ databases">
        <title>A near-complete genome assembly of Cinchona calisaya.</title>
        <authorList>
            <person name="Lian D.C."/>
            <person name="Zhao X.W."/>
            <person name="Wei L."/>
        </authorList>
    </citation>
    <scope>NUCLEOTIDE SEQUENCE [LARGE SCALE GENOMIC DNA]</scope>
    <source>
        <tissue evidence="13">Nenye</tissue>
    </source>
</reference>
<dbReference type="InterPro" id="IPR001128">
    <property type="entry name" value="Cyt_P450"/>
</dbReference>
<evidence type="ECO:0000256" key="3">
    <source>
        <dbReference type="ARBA" id="ARBA00010617"/>
    </source>
</evidence>
<feature type="chain" id="PRO_5044828493" description="Cytochrome P450" evidence="12">
    <location>
        <begin position="17"/>
        <end position="297"/>
    </location>
</feature>
<organism evidence="13 14">
    <name type="scientific">Cinchona calisaya</name>
    <dbReference type="NCBI Taxonomy" id="153742"/>
    <lineage>
        <taxon>Eukaryota</taxon>
        <taxon>Viridiplantae</taxon>
        <taxon>Streptophyta</taxon>
        <taxon>Embryophyta</taxon>
        <taxon>Tracheophyta</taxon>
        <taxon>Spermatophyta</taxon>
        <taxon>Magnoliopsida</taxon>
        <taxon>eudicotyledons</taxon>
        <taxon>Gunneridae</taxon>
        <taxon>Pentapetalae</taxon>
        <taxon>asterids</taxon>
        <taxon>lamiids</taxon>
        <taxon>Gentianales</taxon>
        <taxon>Rubiaceae</taxon>
        <taxon>Cinchonoideae</taxon>
        <taxon>Cinchoneae</taxon>
        <taxon>Cinchona</taxon>
    </lineage>
</organism>
<dbReference type="Pfam" id="PF00067">
    <property type="entry name" value="p450"/>
    <property type="match status" value="1"/>
</dbReference>
<dbReference type="Proteomes" id="UP001630127">
    <property type="component" value="Unassembled WGS sequence"/>
</dbReference>
<comment type="cofactor">
    <cofactor evidence="1">
        <name>heme</name>
        <dbReference type="ChEBI" id="CHEBI:30413"/>
    </cofactor>
</comment>
<comment type="caution">
    <text evidence="13">The sequence shown here is derived from an EMBL/GenBank/DDBJ whole genome shotgun (WGS) entry which is preliminary data.</text>
</comment>
<sequence>MVQILLLLLALPTIIIFLIQRHKICRKSLEPPGPPALPFIGNLLQLNSTTSPHQYFWQLSKKYGPLMSMRLGSWPVLIVSSARIAKEALKTHDIAFSNRPQTLVLQKLSYNGLDFAFKPYSEYWREARKLVVLNVLNLKKVQSFSPVREDEVYNMIQKIAKLAASSKLVNLSEVSMTLTFTIICRIGFGKRFAQGIKRERLYQLFHEVQAMLAAIFYSDFFPSLNWIDRISGKIGRLEKNFQDFDSLYQEILEEHLNQDRSKSSEEDMVDILLKLRDEKSFPFDLTLNHIKALLMVT</sequence>
<evidence type="ECO:0000256" key="9">
    <source>
        <dbReference type="ARBA" id="ARBA00023004"/>
    </source>
</evidence>
<keyword evidence="7" id="KW-1133">Transmembrane helix</keyword>
<dbReference type="SUPFAM" id="SSF48264">
    <property type="entry name" value="Cytochrome P450"/>
    <property type="match status" value="1"/>
</dbReference>
<dbReference type="GO" id="GO:0046872">
    <property type="term" value="F:metal ion binding"/>
    <property type="evidence" value="ECO:0007669"/>
    <property type="project" value="UniProtKB-KW"/>
</dbReference>
<keyword evidence="10" id="KW-0503">Monooxygenase</keyword>
<keyword evidence="14" id="KW-1185">Reference proteome</keyword>
<protein>
    <recommendedName>
        <fullName evidence="15">Cytochrome P450</fullName>
    </recommendedName>
</protein>
<evidence type="ECO:0000313" key="14">
    <source>
        <dbReference type="Proteomes" id="UP001630127"/>
    </source>
</evidence>
<proteinExistence type="inferred from homology"/>
<dbReference type="Gene3D" id="1.10.630.10">
    <property type="entry name" value="Cytochrome P450"/>
    <property type="match status" value="1"/>
</dbReference>
<evidence type="ECO:0000256" key="5">
    <source>
        <dbReference type="ARBA" id="ARBA00022692"/>
    </source>
</evidence>
<dbReference type="InterPro" id="IPR036396">
    <property type="entry name" value="Cyt_P450_sf"/>
</dbReference>
<evidence type="ECO:0000313" key="13">
    <source>
        <dbReference type="EMBL" id="KAL3497412.1"/>
    </source>
</evidence>
<evidence type="ECO:0000256" key="2">
    <source>
        <dbReference type="ARBA" id="ARBA00004167"/>
    </source>
</evidence>